<evidence type="ECO:0000313" key="2">
    <source>
        <dbReference type="EMBL" id="KAH7077404.1"/>
    </source>
</evidence>
<evidence type="ECO:0000256" key="1">
    <source>
        <dbReference type="SAM" id="MobiDB-lite"/>
    </source>
</evidence>
<gene>
    <name evidence="2" type="ORF">FB567DRAFT_583119</name>
</gene>
<organism evidence="2 3">
    <name type="scientific">Paraphoma chrysanthemicola</name>
    <dbReference type="NCBI Taxonomy" id="798071"/>
    <lineage>
        <taxon>Eukaryota</taxon>
        <taxon>Fungi</taxon>
        <taxon>Dikarya</taxon>
        <taxon>Ascomycota</taxon>
        <taxon>Pezizomycotina</taxon>
        <taxon>Dothideomycetes</taxon>
        <taxon>Pleosporomycetidae</taxon>
        <taxon>Pleosporales</taxon>
        <taxon>Pleosporineae</taxon>
        <taxon>Phaeosphaeriaceae</taxon>
        <taxon>Paraphoma</taxon>
    </lineage>
</organism>
<feature type="compositionally biased region" description="Polar residues" evidence="1">
    <location>
        <begin position="31"/>
        <end position="43"/>
    </location>
</feature>
<name>A0A8K0QXX8_9PLEO</name>
<comment type="caution">
    <text evidence="2">The sequence shown here is derived from an EMBL/GenBank/DDBJ whole genome shotgun (WGS) entry which is preliminary data.</text>
</comment>
<reference evidence="2" key="1">
    <citation type="journal article" date="2021" name="Nat. Commun.">
        <title>Genetic determinants of endophytism in the Arabidopsis root mycobiome.</title>
        <authorList>
            <person name="Mesny F."/>
            <person name="Miyauchi S."/>
            <person name="Thiergart T."/>
            <person name="Pickel B."/>
            <person name="Atanasova L."/>
            <person name="Karlsson M."/>
            <person name="Huettel B."/>
            <person name="Barry K.W."/>
            <person name="Haridas S."/>
            <person name="Chen C."/>
            <person name="Bauer D."/>
            <person name="Andreopoulos W."/>
            <person name="Pangilinan J."/>
            <person name="LaButti K."/>
            <person name="Riley R."/>
            <person name="Lipzen A."/>
            <person name="Clum A."/>
            <person name="Drula E."/>
            <person name="Henrissat B."/>
            <person name="Kohler A."/>
            <person name="Grigoriev I.V."/>
            <person name="Martin F.M."/>
            <person name="Hacquard S."/>
        </authorList>
    </citation>
    <scope>NUCLEOTIDE SEQUENCE</scope>
    <source>
        <strain evidence="2">MPI-SDFR-AT-0120</strain>
    </source>
</reference>
<dbReference type="AlphaFoldDB" id="A0A8K0QXX8"/>
<dbReference type="Proteomes" id="UP000813461">
    <property type="component" value="Unassembled WGS sequence"/>
</dbReference>
<accession>A0A8K0QXX8</accession>
<protein>
    <submittedName>
        <fullName evidence="2">Uncharacterized protein</fullName>
    </submittedName>
</protein>
<proteinExistence type="predicted"/>
<sequence>MRRWESRVKVRQAADNSGGVSPGEHRPRSPKATSVHMNPYATSPSVNFGSGRAQICARHPTVRRYPSPLNQVFFTIKPQEGILDQFALDLIPHLRICPYHQHDGAAIYKGKKKLESAGFVVKYVNSTEFNLAKCDDTTGVSACEGQNSYHLMNMNAAASFLKQPILPPRRIYSSTPRSFLMWTTFISTRIGRRNLLGEERRLWPRWYTGKRSGGHRVKGRKVGMAGRRGGTMDCVET</sequence>
<keyword evidence="3" id="KW-1185">Reference proteome</keyword>
<dbReference type="EMBL" id="JAGMVJ010000018">
    <property type="protein sequence ID" value="KAH7077404.1"/>
    <property type="molecule type" value="Genomic_DNA"/>
</dbReference>
<evidence type="ECO:0000313" key="3">
    <source>
        <dbReference type="Proteomes" id="UP000813461"/>
    </source>
</evidence>
<feature type="region of interest" description="Disordered" evidence="1">
    <location>
        <begin position="1"/>
        <end position="43"/>
    </location>
</feature>